<keyword evidence="4 7" id="KW-0547">Nucleotide-binding</keyword>
<evidence type="ECO:0000256" key="7">
    <source>
        <dbReference type="RuleBase" id="RU004187"/>
    </source>
</evidence>
<protein>
    <submittedName>
        <fullName evidence="8">T-complex protein 1 subunit zeta</fullName>
    </submittedName>
</protein>
<dbReference type="GO" id="GO:0051082">
    <property type="term" value="F:unfolded protein binding"/>
    <property type="evidence" value="ECO:0007669"/>
    <property type="project" value="InterPro"/>
</dbReference>
<dbReference type="PRINTS" id="PR00304">
    <property type="entry name" value="TCOMPLEXTCP1"/>
</dbReference>
<dbReference type="InterPro" id="IPR002194">
    <property type="entry name" value="Chaperonin_TCP-1_CS"/>
</dbReference>
<dbReference type="InterPro" id="IPR027413">
    <property type="entry name" value="GROEL-like_equatorial_sf"/>
</dbReference>
<comment type="caution">
    <text evidence="8">The sequence shown here is derived from an EMBL/GenBank/DDBJ whole genome shotgun (WGS) entry which is preliminary data.</text>
</comment>
<comment type="similarity">
    <text evidence="2 7">Belongs to the TCP-1 chaperonin family.</text>
</comment>
<dbReference type="InterPro" id="IPR017998">
    <property type="entry name" value="Chaperone_TCP-1"/>
</dbReference>
<dbReference type="InterPro" id="IPR002423">
    <property type="entry name" value="Cpn60/GroEL/TCP-1"/>
</dbReference>
<reference evidence="8 9" key="1">
    <citation type="journal article" date="2017" name="Mol. Biol. Evol.">
        <title>The 4-celled Tetrabaena socialis nuclear genome reveals the essential components for genetic control of cell number at the origin of multicellularity in the volvocine lineage.</title>
        <authorList>
            <person name="Featherston J."/>
            <person name="Arakaki Y."/>
            <person name="Hanschen E.R."/>
            <person name="Ferris P.J."/>
            <person name="Michod R.E."/>
            <person name="Olson B.J.S.C."/>
            <person name="Nozaki H."/>
            <person name="Durand P.M."/>
        </authorList>
    </citation>
    <scope>NUCLEOTIDE SEQUENCE [LARGE SCALE GENOMIC DNA]</scope>
    <source>
        <strain evidence="8 9">NIES-571</strain>
    </source>
</reference>
<dbReference type="PROSITE" id="PS00751">
    <property type="entry name" value="TCP1_2"/>
    <property type="match status" value="1"/>
</dbReference>
<evidence type="ECO:0000256" key="6">
    <source>
        <dbReference type="ARBA" id="ARBA00023186"/>
    </source>
</evidence>
<comment type="subcellular location">
    <subcellularLocation>
        <location evidence="1">Cytoplasm</location>
    </subcellularLocation>
</comment>
<evidence type="ECO:0000313" key="8">
    <source>
        <dbReference type="EMBL" id="PNH03195.1"/>
    </source>
</evidence>
<dbReference type="GO" id="GO:0005737">
    <property type="term" value="C:cytoplasm"/>
    <property type="evidence" value="ECO:0007669"/>
    <property type="project" value="UniProtKB-SubCell"/>
</dbReference>
<dbReference type="AlphaFoldDB" id="A0A2J7ZSF7"/>
<dbReference type="PANTHER" id="PTHR11353">
    <property type="entry name" value="CHAPERONIN"/>
    <property type="match status" value="1"/>
</dbReference>
<evidence type="ECO:0000256" key="5">
    <source>
        <dbReference type="ARBA" id="ARBA00022840"/>
    </source>
</evidence>
<evidence type="ECO:0000256" key="3">
    <source>
        <dbReference type="ARBA" id="ARBA00022490"/>
    </source>
</evidence>
<proteinExistence type="inferred from homology"/>
<dbReference type="GO" id="GO:0005524">
    <property type="term" value="F:ATP binding"/>
    <property type="evidence" value="ECO:0007669"/>
    <property type="project" value="UniProtKB-KW"/>
</dbReference>
<evidence type="ECO:0000256" key="1">
    <source>
        <dbReference type="ARBA" id="ARBA00004496"/>
    </source>
</evidence>
<evidence type="ECO:0000256" key="2">
    <source>
        <dbReference type="ARBA" id="ARBA00008020"/>
    </source>
</evidence>
<dbReference type="FunFam" id="1.10.560.10:FF:000058">
    <property type="entry name" value="T-complex protein 1 subunit zeta"/>
    <property type="match status" value="1"/>
</dbReference>
<dbReference type="GO" id="GO:0016887">
    <property type="term" value="F:ATP hydrolysis activity"/>
    <property type="evidence" value="ECO:0007669"/>
    <property type="project" value="InterPro"/>
</dbReference>
<organism evidence="8 9">
    <name type="scientific">Tetrabaena socialis</name>
    <dbReference type="NCBI Taxonomy" id="47790"/>
    <lineage>
        <taxon>Eukaryota</taxon>
        <taxon>Viridiplantae</taxon>
        <taxon>Chlorophyta</taxon>
        <taxon>core chlorophytes</taxon>
        <taxon>Chlorophyceae</taxon>
        <taxon>CS clade</taxon>
        <taxon>Chlamydomonadales</taxon>
        <taxon>Tetrabaenaceae</taxon>
        <taxon>Tetrabaena</taxon>
    </lineage>
</organism>
<keyword evidence="3" id="KW-0963">Cytoplasm</keyword>
<dbReference type="SUPFAM" id="SSF160909">
    <property type="entry name" value="ATP12-like"/>
    <property type="match status" value="1"/>
</dbReference>
<dbReference type="InterPro" id="IPR023335">
    <property type="entry name" value="ATP12_ortho_dom_sf"/>
</dbReference>
<dbReference type="Gene3D" id="1.10.560.10">
    <property type="entry name" value="GroEL-like equatorial domain"/>
    <property type="match status" value="1"/>
</dbReference>
<keyword evidence="9" id="KW-1185">Reference proteome</keyword>
<dbReference type="Gene3D" id="1.10.3580.10">
    <property type="entry name" value="ATP12 ATPase"/>
    <property type="match status" value="1"/>
</dbReference>
<evidence type="ECO:0000313" key="9">
    <source>
        <dbReference type="Proteomes" id="UP000236333"/>
    </source>
</evidence>
<feature type="non-terminal residue" evidence="8">
    <location>
        <position position="228"/>
    </location>
</feature>
<dbReference type="Pfam" id="PF00118">
    <property type="entry name" value="Cpn60_TCP1"/>
    <property type="match status" value="1"/>
</dbReference>
<dbReference type="PROSITE" id="PS00750">
    <property type="entry name" value="TCP1_1"/>
    <property type="match status" value="1"/>
</dbReference>
<gene>
    <name evidence="8" type="ORF">TSOC_010806</name>
</gene>
<keyword evidence="6 7" id="KW-0143">Chaperone</keyword>
<dbReference type="PROSITE" id="PS00995">
    <property type="entry name" value="TCP1_3"/>
    <property type="match status" value="1"/>
</dbReference>
<dbReference type="GO" id="GO:0140662">
    <property type="term" value="F:ATP-dependent protein folding chaperone"/>
    <property type="evidence" value="ECO:0007669"/>
    <property type="project" value="InterPro"/>
</dbReference>
<name>A0A2J7ZSF7_9CHLO</name>
<keyword evidence="5 7" id="KW-0067">ATP-binding</keyword>
<dbReference type="Proteomes" id="UP000236333">
    <property type="component" value="Unassembled WGS sequence"/>
</dbReference>
<evidence type="ECO:0000256" key="4">
    <source>
        <dbReference type="ARBA" id="ARBA00022741"/>
    </source>
</evidence>
<accession>A0A2J7ZSF7</accession>
<sequence>MSSVKTLNANAEVMNRAAALFMNINAAKGLMDVMRSNYGPKGTIKMLVSGAGDIKLTKDGNVLLREMQIQNPTAVMIARAAVAQDDITGDGTTSIVLFIGELMKQAERYLSEGTHPRVLVEAGPGLPRRGVCSPGLERAGLDHWHLAAAEQLTVTSKSLVLAAALLRGHLGPEAALAASRLEEDFQAEEWGRVEAGHDLDETDLRSRITAPSLFVRLLCMRLEYEKSE</sequence>
<dbReference type="EMBL" id="PGGS01000536">
    <property type="protein sequence ID" value="PNH03195.1"/>
    <property type="molecule type" value="Genomic_DNA"/>
</dbReference>
<dbReference type="OrthoDB" id="10052040at2759"/>
<dbReference type="SUPFAM" id="SSF48592">
    <property type="entry name" value="GroEL equatorial domain-like"/>
    <property type="match status" value="1"/>
</dbReference>